<proteinExistence type="predicted"/>
<feature type="modified residue" description="4-aspartylphosphate" evidence="3">
    <location>
        <position position="58"/>
    </location>
</feature>
<evidence type="ECO:0000256" key="2">
    <source>
        <dbReference type="ARBA" id="ARBA00024867"/>
    </source>
</evidence>
<evidence type="ECO:0000259" key="5">
    <source>
        <dbReference type="PROSITE" id="PS50930"/>
    </source>
</evidence>
<gene>
    <name evidence="6" type="ORF">IE37_03287</name>
</gene>
<dbReference type="EMBL" id="QGDI01000017">
    <property type="protein sequence ID" value="PWJ09993.1"/>
    <property type="molecule type" value="Genomic_DNA"/>
</dbReference>
<evidence type="ECO:0000313" key="6">
    <source>
        <dbReference type="EMBL" id="PWJ09993.1"/>
    </source>
</evidence>
<dbReference type="RefSeq" id="WP_181380353.1">
    <property type="nucleotide sequence ID" value="NZ_QGDI01000017.1"/>
</dbReference>
<name>A0A315XUG5_RUMFL</name>
<dbReference type="Pfam" id="PF04397">
    <property type="entry name" value="LytTR"/>
    <property type="match status" value="1"/>
</dbReference>
<dbReference type="PROSITE" id="PS50110">
    <property type="entry name" value="RESPONSE_REGULATORY"/>
    <property type="match status" value="1"/>
</dbReference>
<dbReference type="SMART" id="SM00850">
    <property type="entry name" value="LytTR"/>
    <property type="match status" value="1"/>
</dbReference>
<dbReference type="InterPro" id="IPR001789">
    <property type="entry name" value="Sig_transdc_resp-reg_receiver"/>
</dbReference>
<feature type="domain" description="HTH LytTR-type" evidence="5">
    <location>
        <begin position="176"/>
        <end position="235"/>
    </location>
</feature>
<dbReference type="Proteomes" id="UP000245720">
    <property type="component" value="Unassembled WGS sequence"/>
</dbReference>
<dbReference type="Gene3D" id="2.40.50.1020">
    <property type="entry name" value="LytTr DNA-binding domain"/>
    <property type="match status" value="1"/>
</dbReference>
<dbReference type="InterPro" id="IPR011006">
    <property type="entry name" value="CheY-like_superfamily"/>
</dbReference>
<evidence type="ECO:0000256" key="3">
    <source>
        <dbReference type="PROSITE-ProRule" id="PRU00169"/>
    </source>
</evidence>
<evidence type="ECO:0000259" key="4">
    <source>
        <dbReference type="PROSITE" id="PS50110"/>
    </source>
</evidence>
<evidence type="ECO:0000256" key="1">
    <source>
        <dbReference type="ARBA" id="ARBA00018672"/>
    </source>
</evidence>
<sequence length="243" mass="28446">MLKIAIVDDENKFITIYKKIICDTFSEYHVVVELETFNTGKDFKKSLAKNKYDLVFMDIDMPEISGIDIASELRNNNQNFDLIFVSAHPHFVFETIKFTPYRFIRKTNLKSETIEAISSYCSRTQIKYKMLSLELQNGDSISEKVNDIIQFFAVRHDVYYTNKSEKDARILSRKYSLSQLEQLTKTLGFIRVHKSYLVNYRFIRSINAKSLLMSDGSEIPISHGKKTEIQELFMKLLRNEDTL</sequence>
<dbReference type="Pfam" id="PF00072">
    <property type="entry name" value="Response_reg"/>
    <property type="match status" value="1"/>
</dbReference>
<feature type="domain" description="Response regulatory" evidence="4">
    <location>
        <begin position="3"/>
        <end position="121"/>
    </location>
</feature>
<dbReference type="InterPro" id="IPR046947">
    <property type="entry name" value="LytR-like"/>
</dbReference>
<accession>A0A315XUG5</accession>
<comment type="caution">
    <text evidence="6">The sequence shown here is derived from an EMBL/GenBank/DDBJ whole genome shotgun (WGS) entry which is preliminary data.</text>
</comment>
<dbReference type="CDD" id="cd00156">
    <property type="entry name" value="REC"/>
    <property type="match status" value="1"/>
</dbReference>
<reference evidence="6 7" key="1">
    <citation type="submission" date="2018-05" db="EMBL/GenBank/DDBJ databases">
        <title>The Hungate 1000. A catalogue of reference genomes from the rumen microbiome.</title>
        <authorList>
            <person name="Kelly W."/>
        </authorList>
    </citation>
    <scope>NUCLEOTIDE SEQUENCE [LARGE SCALE GENOMIC DNA]</scope>
    <source>
        <strain evidence="6 7">SAb67</strain>
    </source>
</reference>
<dbReference type="Gene3D" id="3.40.50.2300">
    <property type="match status" value="1"/>
</dbReference>
<dbReference type="PANTHER" id="PTHR37299">
    <property type="entry name" value="TRANSCRIPTIONAL REGULATOR-RELATED"/>
    <property type="match status" value="1"/>
</dbReference>
<dbReference type="GO" id="GO:0003677">
    <property type="term" value="F:DNA binding"/>
    <property type="evidence" value="ECO:0007669"/>
    <property type="project" value="InterPro"/>
</dbReference>
<organism evidence="6 7">
    <name type="scientific">Ruminococcus flavefaciens</name>
    <dbReference type="NCBI Taxonomy" id="1265"/>
    <lineage>
        <taxon>Bacteria</taxon>
        <taxon>Bacillati</taxon>
        <taxon>Bacillota</taxon>
        <taxon>Clostridia</taxon>
        <taxon>Eubacteriales</taxon>
        <taxon>Oscillospiraceae</taxon>
        <taxon>Ruminococcus</taxon>
    </lineage>
</organism>
<dbReference type="SMART" id="SM00448">
    <property type="entry name" value="REC"/>
    <property type="match status" value="1"/>
</dbReference>
<dbReference type="GO" id="GO:0000156">
    <property type="term" value="F:phosphorelay response regulator activity"/>
    <property type="evidence" value="ECO:0007669"/>
    <property type="project" value="InterPro"/>
</dbReference>
<protein>
    <recommendedName>
        <fullName evidence="1">Stage 0 sporulation protein A homolog</fullName>
    </recommendedName>
</protein>
<comment type="function">
    <text evidence="2">May play the central regulatory role in sporulation. It may be an element of the effector pathway responsible for the activation of sporulation genes in response to nutritional stress. Spo0A may act in concert with spo0H (a sigma factor) to control the expression of some genes that are critical to the sporulation process.</text>
</comment>
<dbReference type="PANTHER" id="PTHR37299:SF1">
    <property type="entry name" value="STAGE 0 SPORULATION PROTEIN A HOMOLOG"/>
    <property type="match status" value="1"/>
</dbReference>
<evidence type="ECO:0000313" key="7">
    <source>
        <dbReference type="Proteomes" id="UP000245720"/>
    </source>
</evidence>
<dbReference type="PROSITE" id="PS50930">
    <property type="entry name" value="HTH_LYTTR"/>
    <property type="match status" value="1"/>
</dbReference>
<dbReference type="SUPFAM" id="SSF52172">
    <property type="entry name" value="CheY-like"/>
    <property type="match status" value="1"/>
</dbReference>
<dbReference type="AlphaFoldDB" id="A0A315XUG5"/>
<dbReference type="InterPro" id="IPR007492">
    <property type="entry name" value="LytTR_DNA-bd_dom"/>
</dbReference>
<keyword evidence="3" id="KW-0597">Phosphoprotein</keyword>